<comment type="caution">
    <text evidence="1">The sequence shown here is derived from an EMBL/GenBank/DDBJ whole genome shotgun (WGS) entry which is preliminary data.</text>
</comment>
<organism evidence="1 2">
    <name type="scientific">Cupriavidus pinatubonensis</name>
    <dbReference type="NCBI Taxonomy" id="248026"/>
    <lineage>
        <taxon>Bacteria</taxon>
        <taxon>Pseudomonadati</taxon>
        <taxon>Pseudomonadota</taxon>
        <taxon>Betaproteobacteria</taxon>
        <taxon>Burkholderiales</taxon>
        <taxon>Burkholderiaceae</taxon>
        <taxon>Cupriavidus</taxon>
    </lineage>
</organism>
<dbReference type="EMBL" id="CAJZAF010000017">
    <property type="protein sequence ID" value="CAG9175900.1"/>
    <property type="molecule type" value="Genomic_DNA"/>
</dbReference>
<evidence type="ECO:0000313" key="1">
    <source>
        <dbReference type="EMBL" id="CAG9175900.1"/>
    </source>
</evidence>
<protein>
    <recommendedName>
        <fullName evidence="3">IS110 family transposase</fullName>
    </recommendedName>
</protein>
<keyword evidence="2" id="KW-1185">Reference proteome</keyword>
<accession>A0ABM8X7G0</accession>
<gene>
    <name evidence="1" type="ORF">LMG23994_03203</name>
</gene>
<proteinExistence type="predicted"/>
<dbReference type="Proteomes" id="UP000701702">
    <property type="component" value="Unassembled WGS sequence"/>
</dbReference>
<name>A0ABM8X7G0_9BURK</name>
<evidence type="ECO:0008006" key="3">
    <source>
        <dbReference type="Google" id="ProtNLM"/>
    </source>
</evidence>
<evidence type="ECO:0000313" key="2">
    <source>
        <dbReference type="Proteomes" id="UP000701702"/>
    </source>
</evidence>
<reference evidence="1 2" key="1">
    <citation type="submission" date="2021-08" db="EMBL/GenBank/DDBJ databases">
        <authorList>
            <person name="Peeters C."/>
        </authorList>
    </citation>
    <scope>NUCLEOTIDE SEQUENCE [LARGE SCALE GENOMIC DNA]</scope>
    <source>
        <strain evidence="1 2">LMG 23994</strain>
    </source>
</reference>
<sequence length="32" mass="3587">MQITTVGIDLAKNVFVRPASRLNFCFTGERMA</sequence>